<dbReference type="PANTHER" id="PTHR47966:SF51">
    <property type="entry name" value="BETA-SITE APP-CLEAVING ENZYME, ISOFORM A-RELATED"/>
    <property type="match status" value="1"/>
</dbReference>
<keyword evidence="7" id="KW-1185">Reference proteome</keyword>
<comment type="similarity">
    <text evidence="1">Belongs to the peptidase A1 family.</text>
</comment>
<feature type="chain" id="PRO_5013048380" description="Peptidase A1 domain-containing protein" evidence="4">
    <location>
        <begin position="18"/>
        <end position="410"/>
    </location>
</feature>
<evidence type="ECO:0000313" key="6">
    <source>
        <dbReference type="EMBL" id="OQE08890.1"/>
    </source>
</evidence>
<reference evidence="7" key="1">
    <citation type="journal article" date="2017" name="Nat. Microbiol.">
        <title>Global analysis of biosynthetic gene clusters reveals vast potential of secondary metabolite production in Penicillium species.</title>
        <authorList>
            <person name="Nielsen J.C."/>
            <person name="Grijseels S."/>
            <person name="Prigent S."/>
            <person name="Ji B."/>
            <person name="Dainat J."/>
            <person name="Nielsen K.F."/>
            <person name="Frisvad J.C."/>
            <person name="Workman M."/>
            <person name="Nielsen J."/>
        </authorList>
    </citation>
    <scope>NUCLEOTIDE SEQUENCE [LARGE SCALE GENOMIC DNA]</scope>
    <source>
        <strain evidence="7">IBT 29486</strain>
    </source>
</reference>
<dbReference type="Proteomes" id="UP000191518">
    <property type="component" value="Unassembled WGS sequence"/>
</dbReference>
<dbReference type="OrthoDB" id="771136at2759"/>
<evidence type="ECO:0000256" key="3">
    <source>
        <dbReference type="PIRSR" id="PIRSR601461-2"/>
    </source>
</evidence>
<keyword evidence="2" id="KW-0378">Hydrolase</keyword>
<accession>A0A1V6S574</accession>
<dbReference type="AlphaFoldDB" id="A0A1V6S574"/>
<evidence type="ECO:0000313" key="7">
    <source>
        <dbReference type="Proteomes" id="UP000191518"/>
    </source>
</evidence>
<organism evidence="6 7">
    <name type="scientific">Penicillium vulpinum</name>
    <dbReference type="NCBI Taxonomy" id="29845"/>
    <lineage>
        <taxon>Eukaryota</taxon>
        <taxon>Fungi</taxon>
        <taxon>Dikarya</taxon>
        <taxon>Ascomycota</taxon>
        <taxon>Pezizomycotina</taxon>
        <taxon>Eurotiomycetes</taxon>
        <taxon>Eurotiomycetidae</taxon>
        <taxon>Eurotiales</taxon>
        <taxon>Aspergillaceae</taxon>
        <taxon>Penicillium</taxon>
    </lineage>
</organism>
<protein>
    <recommendedName>
        <fullName evidence="5">Peptidase A1 domain-containing protein</fullName>
    </recommendedName>
</protein>
<dbReference type="STRING" id="29845.A0A1V6S574"/>
<evidence type="ECO:0000256" key="4">
    <source>
        <dbReference type="SAM" id="SignalP"/>
    </source>
</evidence>
<dbReference type="InterPro" id="IPR034164">
    <property type="entry name" value="Pepsin-like_dom"/>
</dbReference>
<proteinExistence type="inferred from homology"/>
<evidence type="ECO:0000256" key="2">
    <source>
        <dbReference type="ARBA" id="ARBA00022801"/>
    </source>
</evidence>
<dbReference type="CDD" id="cd05471">
    <property type="entry name" value="pepsin_like"/>
    <property type="match status" value="1"/>
</dbReference>
<dbReference type="PANTHER" id="PTHR47966">
    <property type="entry name" value="BETA-SITE APP-CLEAVING ENZYME, ISOFORM A-RELATED"/>
    <property type="match status" value="1"/>
</dbReference>
<dbReference type="GO" id="GO:0006508">
    <property type="term" value="P:proteolysis"/>
    <property type="evidence" value="ECO:0007669"/>
    <property type="project" value="InterPro"/>
</dbReference>
<feature type="signal peptide" evidence="4">
    <location>
        <begin position="1"/>
        <end position="17"/>
    </location>
</feature>
<dbReference type="InterPro" id="IPR033121">
    <property type="entry name" value="PEPTIDASE_A1"/>
</dbReference>
<evidence type="ECO:0000256" key="1">
    <source>
        <dbReference type="ARBA" id="ARBA00007447"/>
    </source>
</evidence>
<keyword evidence="4" id="KW-0732">Signal</keyword>
<dbReference type="GO" id="GO:0004190">
    <property type="term" value="F:aspartic-type endopeptidase activity"/>
    <property type="evidence" value="ECO:0007669"/>
    <property type="project" value="InterPro"/>
</dbReference>
<dbReference type="PROSITE" id="PS51767">
    <property type="entry name" value="PEPTIDASE_A1"/>
    <property type="match status" value="1"/>
</dbReference>
<gene>
    <name evidence="6" type="ORF">PENVUL_c008G08735</name>
</gene>
<dbReference type="SUPFAM" id="SSF50630">
    <property type="entry name" value="Acid proteases"/>
    <property type="match status" value="1"/>
</dbReference>
<dbReference type="EMBL" id="MDYP01000008">
    <property type="protein sequence ID" value="OQE08890.1"/>
    <property type="molecule type" value="Genomic_DNA"/>
</dbReference>
<comment type="caution">
    <text evidence="6">The sequence shown here is derived from an EMBL/GenBank/DDBJ whole genome shotgun (WGS) entry which is preliminary data.</text>
</comment>
<keyword evidence="3" id="KW-1015">Disulfide bond</keyword>
<feature type="disulfide bond" evidence="3">
    <location>
        <begin position="326"/>
        <end position="362"/>
    </location>
</feature>
<dbReference type="Pfam" id="PF00026">
    <property type="entry name" value="Asp"/>
    <property type="match status" value="1"/>
</dbReference>
<name>A0A1V6S574_9EURO</name>
<dbReference type="InterPro" id="IPR021109">
    <property type="entry name" value="Peptidase_aspartic_dom_sf"/>
</dbReference>
<dbReference type="InterPro" id="IPR001461">
    <property type="entry name" value="Aspartic_peptidase_A1"/>
</dbReference>
<evidence type="ECO:0000259" key="5">
    <source>
        <dbReference type="PROSITE" id="PS51767"/>
    </source>
</evidence>
<feature type="domain" description="Peptidase A1" evidence="5">
    <location>
        <begin position="35"/>
        <end position="401"/>
    </location>
</feature>
<sequence length="410" mass="46257">MSFSLRLLLLTSQLCIAAFAGQQYDLPNTWTSYGFTAPISVGNPPQELDILMDWTWISAYVWTGTCYHHPNSPQKCLNPEQTYFNQSASHTFRYMPALYPSRTWDPNHFFPNEPALVNYATDYFTVGFESTNVVLQTSDFTFNLTEFAYPFAGIYGLSPVFKGDNASLQSPFYQSYRKDAWESPVVAWHFCYTGSPDLAKATCGGHDAIQTHGGINKTLVDEKEIRWYQNEVFPDVNNIDFIYDPAVLNYWAIEVESVKIGDEKQFVTSTPNNPGPAAIFDHASYGRGMPLSPAIYERLVAATEGKPVTLNKPPNNGEQAFYQVDCACIDDFPTVSYVFKGDQKEWSIVPRNYVEKIDDSTCVLNVRTVGNHAQFLGNFGETFAKDKYIIFDWEKLAVGIADIQWGNVVV</sequence>
<dbReference type="Gene3D" id="2.40.70.10">
    <property type="entry name" value="Acid Proteases"/>
    <property type="match status" value="2"/>
</dbReference>